<reference evidence="1 2" key="1">
    <citation type="submission" date="2019-11" db="EMBL/GenBank/DDBJ databases">
        <authorList>
            <person name="Criscuolo A."/>
        </authorList>
    </citation>
    <scope>NUCLEOTIDE SEQUENCE [LARGE SCALE GENOMIC DNA]</scope>
    <source>
        <strain evidence="1">CIP111667</strain>
    </source>
</reference>
<evidence type="ECO:0000313" key="2">
    <source>
        <dbReference type="Proteomes" id="UP000419743"/>
    </source>
</evidence>
<keyword evidence="2" id="KW-1185">Reference proteome</keyword>
<comment type="caution">
    <text evidence="1">The sequence shown here is derived from an EMBL/GenBank/DDBJ whole genome shotgun (WGS) entry which is preliminary data.</text>
</comment>
<name>A0A7M4DKE0_9MICO</name>
<evidence type="ECO:0000313" key="1">
    <source>
        <dbReference type="EMBL" id="VZO37607.1"/>
    </source>
</evidence>
<proteinExistence type="predicted"/>
<organism evidence="1 2">
    <name type="scientific">Occultella aeris</name>
    <dbReference type="NCBI Taxonomy" id="2761496"/>
    <lineage>
        <taxon>Bacteria</taxon>
        <taxon>Bacillati</taxon>
        <taxon>Actinomycetota</taxon>
        <taxon>Actinomycetes</taxon>
        <taxon>Micrococcales</taxon>
        <taxon>Ruaniaceae</taxon>
        <taxon>Occultella</taxon>
    </lineage>
</organism>
<dbReference type="Proteomes" id="UP000419743">
    <property type="component" value="Unassembled WGS sequence"/>
</dbReference>
<sequence>MTRRRWLLVAAVLAVVVVIVVLATRAGGASAERAESITQWDADLRSWEQERLAQFGPDGVLVPTAQPLAAVVLGFADAPVLAGQEPSESLDAVNAACTAQTSFPEAVRGVPAPPAAPPGLDLEHPDAQEVVARFEADRAALAAFAGAVGTDEPQVRQFCGTYPVLVAAHANAATTGPAEANLQLADALATQCYLPGWEPVCAAGADSARDVAAAQGGGDEVATDAAAAAADVAHAQAATAVGIGADRTATAAELIAVLTTWDADTSAATTAFTAALGD</sequence>
<dbReference type="AlphaFoldDB" id="A0A7M4DKE0"/>
<dbReference type="RefSeq" id="WP_156741348.1">
    <property type="nucleotide sequence ID" value="NZ_CACRYJ010000035.1"/>
</dbReference>
<accession>A0A7M4DKE0</accession>
<gene>
    <name evidence="1" type="ORF">HALOF300_02603</name>
</gene>
<dbReference type="EMBL" id="CACRYJ010000035">
    <property type="protein sequence ID" value="VZO37607.1"/>
    <property type="molecule type" value="Genomic_DNA"/>
</dbReference>
<protein>
    <submittedName>
        <fullName evidence="1">Uncharacterized protein</fullName>
    </submittedName>
</protein>